<dbReference type="RefSeq" id="XP_024947365.1">
    <property type="nucleotide sequence ID" value="XM_025091597.1"/>
</dbReference>
<dbReference type="GO" id="GO:1901190">
    <property type="term" value="P:regulation of formation of translation initiation ternary complex"/>
    <property type="evidence" value="ECO:0007669"/>
    <property type="project" value="TreeGrafter"/>
</dbReference>
<dbReference type="GeneID" id="107274336"/>
<dbReference type="Gene3D" id="1.25.40.180">
    <property type="match status" value="1"/>
</dbReference>
<evidence type="ECO:0000313" key="7">
    <source>
        <dbReference type="RefSeq" id="XP_015608853.1"/>
    </source>
</evidence>
<reference evidence="5 6" key="1">
    <citation type="submission" date="2025-04" db="UniProtKB">
        <authorList>
            <consortium name="RefSeq"/>
        </authorList>
    </citation>
    <scope>IDENTIFICATION</scope>
</reference>
<dbReference type="CTD" id="33686"/>
<dbReference type="AlphaFoldDB" id="A0AAJ7RUF9"/>
<feature type="compositionally biased region" description="Gly residues" evidence="2">
    <location>
        <begin position="275"/>
        <end position="285"/>
    </location>
</feature>
<keyword evidence="4" id="KW-1185">Reference proteome</keyword>
<dbReference type="Gene3D" id="3.30.1370.10">
    <property type="entry name" value="K Homology domain, type 1"/>
    <property type="match status" value="1"/>
</dbReference>
<dbReference type="Pfam" id="PF00013">
    <property type="entry name" value="KH_1"/>
    <property type="match status" value="1"/>
</dbReference>
<dbReference type="RefSeq" id="XP_024947364.1">
    <property type="nucleotide sequence ID" value="XM_025091596.1"/>
</dbReference>
<evidence type="ECO:0000313" key="9">
    <source>
        <dbReference type="RefSeq" id="XP_024947365.1"/>
    </source>
</evidence>
<dbReference type="PANTHER" id="PTHR20849">
    <property type="entry name" value="EUKARYOTIC TRANSLATION INITIATION FACTOR 4E-BINDING PROTEIN MEXTLI"/>
    <property type="match status" value="1"/>
</dbReference>
<proteinExistence type="predicted"/>
<keyword evidence="1" id="KW-0694">RNA-binding</keyword>
<feature type="compositionally biased region" description="Polar residues" evidence="2">
    <location>
        <begin position="300"/>
        <end position="311"/>
    </location>
</feature>
<keyword evidence="5 6" id="KW-0648">Protein biosynthesis</keyword>
<dbReference type="SUPFAM" id="SSF54791">
    <property type="entry name" value="Eukaryotic type KH-domain (KH-domain type I)"/>
    <property type="match status" value="1"/>
</dbReference>
<accession>A0AAJ7RUF9</accession>
<dbReference type="InterPro" id="IPR036612">
    <property type="entry name" value="KH_dom_type_1_sf"/>
</dbReference>
<gene>
    <name evidence="5 6 7 8 9" type="primary">LOC107274336</name>
</gene>
<dbReference type="GO" id="GO:0034518">
    <property type="term" value="C:RNA cap binding complex"/>
    <property type="evidence" value="ECO:0007669"/>
    <property type="project" value="TreeGrafter"/>
</dbReference>
<name>A0AAJ7RUF9_CEPCN</name>
<dbReference type="InterPro" id="IPR040160">
    <property type="entry name" value="Mxt"/>
</dbReference>
<feature type="region of interest" description="Disordered" evidence="2">
    <location>
        <begin position="409"/>
        <end position="446"/>
    </location>
</feature>
<dbReference type="FunFam" id="3.30.1370.10:FF:000072">
    <property type="entry name" value="Uncharacterized protein, isoform A"/>
    <property type="match status" value="1"/>
</dbReference>
<dbReference type="RefSeq" id="XP_015608853.1">
    <property type="nucleotide sequence ID" value="XM_015753367.2"/>
</dbReference>
<dbReference type="RefSeq" id="XP_015608852.1">
    <property type="nucleotide sequence ID" value="XM_015753366.2"/>
</dbReference>
<evidence type="ECO:0000313" key="8">
    <source>
        <dbReference type="RefSeq" id="XP_024947364.1"/>
    </source>
</evidence>
<dbReference type="SMART" id="SM00322">
    <property type="entry name" value="KH"/>
    <property type="match status" value="1"/>
</dbReference>
<dbReference type="GO" id="GO:0003723">
    <property type="term" value="F:RNA binding"/>
    <property type="evidence" value="ECO:0007669"/>
    <property type="project" value="UniProtKB-UniRule"/>
</dbReference>
<dbReference type="InterPro" id="IPR004088">
    <property type="entry name" value="KH_dom_type_1"/>
</dbReference>
<evidence type="ECO:0000313" key="6">
    <source>
        <dbReference type="RefSeq" id="XP_015608852.1"/>
    </source>
</evidence>
<dbReference type="GO" id="GO:0045727">
    <property type="term" value="P:positive regulation of translation"/>
    <property type="evidence" value="ECO:0007669"/>
    <property type="project" value="InterPro"/>
</dbReference>
<sequence length="532" mass="59255">MATIGNRPRTIKKLEKPRPLKLGQRDWTVDGRITTVEDIVSLIDNVAMHLSNGYFDRTLQMNVVTMCNHLKLYAHQLEAIYKDQLDRAFVAIRNGSQDEKLDMTTRVYLLELIELRAKQWRHTDSMDAYYCQKLSNLDNQGEAIMTPDTQTNLLISPLMPMASPIATIAPVLCPGEVIKNSGKFAKPTRIPGKNYCKDEVVIRNSDSGKVMGIKGRRVHMIEELSETIISFQRVNPGAKERLVQITGTSEDKIHYAKDLIKDTIQRNASPVRLEQGGGEKGGIGGSSSSLNSSASDESNRLQQQQQHTSRFRSTLLHSFSTNDASIGEYKYTVTVGNHSLKITGCNLDLVRTAKLVLDEYFAGDSEHFASGVEYFSFEEEPSFASATPTTPQTPLTPANADALTKELSLDSGATSESEETYKPRRLNPEIEPAAPETGKSTKEEGRDGQHYVGKTLFFTENRELTYEFLLQCSTGPYAKRAPVDWARIQKECPSIVRKAPIRWFEPEAYKAKVAAAGLVTVLPIGDTENDPE</sequence>
<dbReference type="CDD" id="cd22454">
    <property type="entry name" value="KH-I_Mextli_like"/>
    <property type="match status" value="1"/>
</dbReference>
<feature type="compositionally biased region" description="Basic and acidic residues" evidence="2">
    <location>
        <begin position="419"/>
        <end position="428"/>
    </location>
</feature>
<feature type="domain" description="K Homology" evidence="3">
    <location>
        <begin position="194"/>
        <end position="265"/>
    </location>
</feature>
<protein>
    <submittedName>
        <fullName evidence="5 6">Eukaryotic translation initiation factor 4E-binding protein Mextli isoform X1</fullName>
    </submittedName>
</protein>
<feature type="region of interest" description="Disordered" evidence="2">
    <location>
        <begin position="266"/>
        <end position="311"/>
    </location>
</feature>
<dbReference type="PANTHER" id="PTHR20849:SF2">
    <property type="entry name" value="EUKARYOTIC TRANSLATION INITIATION FACTOR 4E-BINDING PROTEIN MEXTLI"/>
    <property type="match status" value="1"/>
</dbReference>
<evidence type="ECO:0000256" key="2">
    <source>
        <dbReference type="SAM" id="MobiDB-lite"/>
    </source>
</evidence>
<organism evidence="4 9">
    <name type="scientific">Cephus cinctus</name>
    <name type="common">Wheat stem sawfly</name>
    <dbReference type="NCBI Taxonomy" id="211228"/>
    <lineage>
        <taxon>Eukaryota</taxon>
        <taxon>Metazoa</taxon>
        <taxon>Ecdysozoa</taxon>
        <taxon>Arthropoda</taxon>
        <taxon>Hexapoda</taxon>
        <taxon>Insecta</taxon>
        <taxon>Pterygota</taxon>
        <taxon>Neoptera</taxon>
        <taxon>Endopterygota</taxon>
        <taxon>Hymenoptera</taxon>
        <taxon>Cephoidea</taxon>
        <taxon>Cephidae</taxon>
        <taxon>Cephus</taxon>
    </lineage>
</organism>
<dbReference type="Proteomes" id="UP000694920">
    <property type="component" value="Unplaced"/>
</dbReference>
<keyword evidence="5 6" id="KW-0396">Initiation factor</keyword>
<evidence type="ECO:0000256" key="1">
    <source>
        <dbReference type="PROSITE-ProRule" id="PRU00117"/>
    </source>
</evidence>
<evidence type="ECO:0000259" key="3">
    <source>
        <dbReference type="SMART" id="SM00322"/>
    </source>
</evidence>
<dbReference type="InterPro" id="IPR004087">
    <property type="entry name" value="KH_dom"/>
</dbReference>
<dbReference type="RefSeq" id="XP_015608851.1">
    <property type="nucleotide sequence ID" value="XM_015753365.2"/>
</dbReference>
<dbReference type="GO" id="GO:0005737">
    <property type="term" value="C:cytoplasm"/>
    <property type="evidence" value="ECO:0007669"/>
    <property type="project" value="TreeGrafter"/>
</dbReference>
<feature type="compositionally biased region" description="Low complexity" evidence="2">
    <location>
        <begin position="286"/>
        <end position="295"/>
    </location>
</feature>
<dbReference type="GO" id="GO:0008190">
    <property type="term" value="F:eukaryotic initiation factor 4E binding"/>
    <property type="evidence" value="ECO:0007669"/>
    <property type="project" value="InterPro"/>
</dbReference>
<dbReference type="KEGG" id="ccin:107274336"/>
<dbReference type="PROSITE" id="PS50084">
    <property type="entry name" value="KH_TYPE_1"/>
    <property type="match status" value="1"/>
</dbReference>
<evidence type="ECO:0000313" key="5">
    <source>
        <dbReference type="RefSeq" id="XP_015608851.1"/>
    </source>
</evidence>
<dbReference type="GO" id="GO:0003743">
    <property type="term" value="F:translation initiation factor activity"/>
    <property type="evidence" value="ECO:0007669"/>
    <property type="project" value="UniProtKB-KW"/>
</dbReference>
<evidence type="ECO:0000313" key="4">
    <source>
        <dbReference type="Proteomes" id="UP000694920"/>
    </source>
</evidence>